<dbReference type="SUPFAM" id="SSF53383">
    <property type="entry name" value="PLP-dependent transferases"/>
    <property type="match status" value="1"/>
</dbReference>
<dbReference type="Pfam" id="PF00266">
    <property type="entry name" value="Aminotran_5"/>
    <property type="match status" value="1"/>
</dbReference>
<dbReference type="Proteomes" id="UP000655759">
    <property type="component" value="Unassembled WGS sequence"/>
</dbReference>
<gene>
    <name evidence="3" type="ORF">NUZ5A_20647</name>
</gene>
<reference evidence="3" key="1">
    <citation type="submission" date="2021-02" db="EMBL/GenBank/DDBJ databases">
        <authorList>
            <person name="Han P."/>
        </authorList>
    </citation>
    <scope>NUCLEOTIDE SEQUENCE</scope>
    <source>
        <strain evidence="3">Candidatus Nitrosotenuis uzonensis 5A</strain>
    </source>
</reference>
<keyword evidence="1" id="KW-0663">Pyridoxal phosphate</keyword>
<dbReference type="AlphaFoldDB" id="A0A812F5E0"/>
<organism evidence="3 4">
    <name type="scientific">Candidatus Nitrosotenuis uzonensis</name>
    <dbReference type="NCBI Taxonomy" id="1407055"/>
    <lineage>
        <taxon>Archaea</taxon>
        <taxon>Nitrososphaerota</taxon>
        <taxon>Candidatus Nitrosotenuis</taxon>
    </lineage>
</organism>
<keyword evidence="3" id="KW-0808">Transferase</keyword>
<dbReference type="PANTHER" id="PTHR43586:SF8">
    <property type="entry name" value="CYSTEINE DESULFURASE 1, CHLOROPLASTIC"/>
    <property type="match status" value="1"/>
</dbReference>
<protein>
    <submittedName>
        <fullName evidence="3">Aminotransferase class V</fullName>
    </submittedName>
</protein>
<keyword evidence="3" id="KW-0032">Aminotransferase</keyword>
<name>A0A812F5E0_9ARCH</name>
<comment type="caution">
    <text evidence="3">The sequence shown here is derived from an EMBL/GenBank/DDBJ whole genome shotgun (WGS) entry which is preliminary data.</text>
</comment>
<dbReference type="InterPro" id="IPR015422">
    <property type="entry name" value="PyrdxlP-dep_Trfase_small"/>
</dbReference>
<feature type="domain" description="Aminotransferase class V" evidence="2">
    <location>
        <begin position="1"/>
        <end position="344"/>
    </location>
</feature>
<evidence type="ECO:0000259" key="2">
    <source>
        <dbReference type="Pfam" id="PF00266"/>
    </source>
</evidence>
<evidence type="ECO:0000313" key="4">
    <source>
        <dbReference type="Proteomes" id="UP000655759"/>
    </source>
</evidence>
<accession>A0A812F5E0</accession>
<dbReference type="Gene3D" id="3.40.640.10">
    <property type="entry name" value="Type I PLP-dependent aspartate aminotransferase-like (Major domain)"/>
    <property type="match status" value="1"/>
</dbReference>
<dbReference type="InterPro" id="IPR015421">
    <property type="entry name" value="PyrdxlP-dep_Trfase_major"/>
</dbReference>
<dbReference type="InterPro" id="IPR015424">
    <property type="entry name" value="PyrdxlP-dep_Trfase"/>
</dbReference>
<sequence>MKAMTDFMLQYNSLGPDSLDFAAVLTEKTSRLRDTISRLVGCRKEEVVLTQSTTEGINFVANGLEFDRDSNIVIRGTTHEHHANYFPWLRLGKKIQIRNISHDQNGFFHISEFENHLDENTKLVALSHALYNTGAILPIDIVGKILEEKAIPYFVDTAQTVGCIGDYDFSKAKYGFMAFNGYKWLCGPMGIGIFVCKKDVAALLEPTYLAGESAIAYDTDKLAYKDIPDKFQASYRNFVAIAGLESSISLLMRIGLQNVRDKIIGLANLMRDELRKIPGITVYGPENPQERTSIVSFSIEGQKSSDVVQKLEKQNVVVALREISELKIVRASPHFFNTESEIQAAIDKIRRL</sequence>
<dbReference type="PANTHER" id="PTHR43586">
    <property type="entry name" value="CYSTEINE DESULFURASE"/>
    <property type="match status" value="1"/>
</dbReference>
<proteinExistence type="predicted"/>
<evidence type="ECO:0000256" key="1">
    <source>
        <dbReference type="ARBA" id="ARBA00022898"/>
    </source>
</evidence>
<evidence type="ECO:0000313" key="3">
    <source>
        <dbReference type="EMBL" id="CAE6489648.1"/>
    </source>
</evidence>
<dbReference type="GO" id="GO:0008483">
    <property type="term" value="F:transaminase activity"/>
    <property type="evidence" value="ECO:0007669"/>
    <property type="project" value="UniProtKB-KW"/>
</dbReference>
<dbReference type="Gene3D" id="3.90.1150.10">
    <property type="entry name" value="Aspartate Aminotransferase, domain 1"/>
    <property type="match status" value="1"/>
</dbReference>
<dbReference type="InterPro" id="IPR000192">
    <property type="entry name" value="Aminotrans_V_dom"/>
</dbReference>
<dbReference type="EMBL" id="CAJNAQ010000002">
    <property type="protein sequence ID" value="CAE6489648.1"/>
    <property type="molecule type" value="Genomic_DNA"/>
</dbReference>